<feature type="domain" description="Nudix hydrolase" evidence="3">
    <location>
        <begin position="2"/>
        <end position="124"/>
    </location>
</feature>
<proteinExistence type="inferred from homology"/>
<dbReference type="InterPro" id="IPR020084">
    <property type="entry name" value="NUDIX_hydrolase_CS"/>
</dbReference>
<reference evidence="4 5" key="1">
    <citation type="journal article" date="2016" name="Nat. Commun.">
        <title>Thousands of microbial genomes shed light on interconnected biogeochemical processes in an aquifer system.</title>
        <authorList>
            <person name="Anantharaman K."/>
            <person name="Brown C.T."/>
            <person name="Hug L.A."/>
            <person name="Sharon I."/>
            <person name="Castelle C.J."/>
            <person name="Probst A.J."/>
            <person name="Thomas B.C."/>
            <person name="Singh A."/>
            <person name="Wilkins M.J."/>
            <person name="Karaoz U."/>
            <person name="Brodie E.L."/>
            <person name="Williams K.H."/>
            <person name="Hubbard S.S."/>
            <person name="Banfield J.F."/>
        </authorList>
    </citation>
    <scope>NUCLEOTIDE SEQUENCE [LARGE SCALE GENOMIC DNA]</scope>
</reference>
<dbReference type="PANTHER" id="PTHR21340:SF0">
    <property type="entry name" value="BIS(5'-NUCLEOSYL)-TETRAPHOSPHATASE [ASYMMETRICAL]"/>
    <property type="match status" value="1"/>
</dbReference>
<sequence>MKDRDRVAGLIIQDGKLLLVTGYDADYYWTPGGKMDGGEDHEQALRREMKEELGIDISNPRFFTQMEYFNSHSEKQQVSHYYLVDYRGEIKPAKEITGYRFFGAEELPRFTHFVNDDNLLSKLLSEKLVR</sequence>
<dbReference type="Proteomes" id="UP000178085">
    <property type="component" value="Unassembled WGS sequence"/>
</dbReference>
<evidence type="ECO:0000313" key="4">
    <source>
        <dbReference type="EMBL" id="OGB73693.1"/>
    </source>
</evidence>
<dbReference type="PANTHER" id="PTHR21340">
    <property type="entry name" value="DIADENOSINE 5,5-P1,P4-TETRAPHOSPHATE PYROPHOSPHOHYDROLASE MUTT"/>
    <property type="match status" value="1"/>
</dbReference>
<dbReference type="EMBL" id="METD01000001">
    <property type="protein sequence ID" value="OGB73693.1"/>
    <property type="molecule type" value="Genomic_DNA"/>
</dbReference>
<dbReference type="InterPro" id="IPR051325">
    <property type="entry name" value="Nudix_hydrolase_domain"/>
</dbReference>
<gene>
    <name evidence="4" type="ORF">A3K51_02545</name>
</gene>
<dbReference type="Gene3D" id="3.90.79.10">
    <property type="entry name" value="Nucleoside Triphosphate Pyrophosphohydrolase"/>
    <property type="match status" value="1"/>
</dbReference>
<dbReference type="Pfam" id="PF00293">
    <property type="entry name" value="NUDIX"/>
    <property type="match status" value="1"/>
</dbReference>
<evidence type="ECO:0000256" key="1">
    <source>
        <dbReference type="ARBA" id="ARBA00022801"/>
    </source>
</evidence>
<dbReference type="GO" id="GO:0006167">
    <property type="term" value="P:AMP biosynthetic process"/>
    <property type="evidence" value="ECO:0007669"/>
    <property type="project" value="TreeGrafter"/>
</dbReference>
<dbReference type="InterPro" id="IPR015797">
    <property type="entry name" value="NUDIX_hydrolase-like_dom_sf"/>
</dbReference>
<protein>
    <recommendedName>
        <fullName evidence="3">Nudix hydrolase domain-containing protein</fullName>
    </recommendedName>
</protein>
<dbReference type="PROSITE" id="PS51462">
    <property type="entry name" value="NUDIX"/>
    <property type="match status" value="1"/>
</dbReference>
<dbReference type="GO" id="GO:0004081">
    <property type="term" value="F:bis(5'-nucleosyl)-tetraphosphatase (asymmetrical) activity"/>
    <property type="evidence" value="ECO:0007669"/>
    <property type="project" value="TreeGrafter"/>
</dbReference>
<dbReference type="PRINTS" id="PR00502">
    <property type="entry name" value="NUDIXFAMILY"/>
</dbReference>
<comment type="similarity">
    <text evidence="2">Belongs to the Nudix hydrolase family.</text>
</comment>
<dbReference type="GO" id="GO:0006754">
    <property type="term" value="P:ATP biosynthetic process"/>
    <property type="evidence" value="ECO:0007669"/>
    <property type="project" value="TreeGrafter"/>
</dbReference>
<dbReference type="AlphaFoldDB" id="A0A1F4NQF5"/>
<dbReference type="SUPFAM" id="SSF55811">
    <property type="entry name" value="Nudix"/>
    <property type="match status" value="1"/>
</dbReference>
<comment type="caution">
    <text evidence="4">The sequence shown here is derived from an EMBL/GenBank/DDBJ whole genome shotgun (WGS) entry which is preliminary data.</text>
</comment>
<dbReference type="InterPro" id="IPR000086">
    <property type="entry name" value="NUDIX_hydrolase_dom"/>
</dbReference>
<evidence type="ECO:0000259" key="3">
    <source>
        <dbReference type="PROSITE" id="PS51462"/>
    </source>
</evidence>
<accession>A0A1F4NQF5</accession>
<keyword evidence="1 2" id="KW-0378">Hydrolase</keyword>
<evidence type="ECO:0000313" key="5">
    <source>
        <dbReference type="Proteomes" id="UP000178085"/>
    </source>
</evidence>
<name>A0A1F4NQF5_UNCK3</name>
<evidence type="ECO:0000256" key="2">
    <source>
        <dbReference type="RuleBase" id="RU003476"/>
    </source>
</evidence>
<dbReference type="PROSITE" id="PS00893">
    <property type="entry name" value="NUDIX_BOX"/>
    <property type="match status" value="1"/>
</dbReference>
<organism evidence="4 5">
    <name type="scientific">candidate division Kazan bacterium RIFCSPLOWO2_01_FULL_45_19</name>
    <dbReference type="NCBI Taxonomy" id="1798538"/>
    <lineage>
        <taxon>Bacteria</taxon>
        <taxon>Bacteria division Kazan-3B-28</taxon>
    </lineage>
</organism>
<dbReference type="InterPro" id="IPR020476">
    <property type="entry name" value="Nudix_hydrolase"/>
</dbReference>